<evidence type="ECO:0000313" key="2">
    <source>
        <dbReference type="Proteomes" id="UP000470302"/>
    </source>
</evidence>
<reference evidence="1 2" key="1">
    <citation type="submission" date="2020-01" db="EMBL/GenBank/DDBJ databases">
        <title>Novel species isolated from a subtropical stream in China.</title>
        <authorList>
            <person name="Lu H."/>
        </authorList>
    </citation>
    <scope>NUCLEOTIDE SEQUENCE [LARGE SCALE GENOMIC DNA]</scope>
    <source>
        <strain evidence="1 2">FT82W</strain>
    </source>
</reference>
<dbReference type="PANTHER" id="PTHR14139:SF2">
    <property type="entry name" value="CALSYNTENIN-1"/>
    <property type="match status" value="1"/>
</dbReference>
<keyword evidence="1" id="KW-0808">Transferase</keyword>
<gene>
    <name evidence="1" type="ORF">GTP91_16920</name>
</gene>
<dbReference type="EMBL" id="WWCW01000057">
    <property type="protein sequence ID" value="MYM88850.1"/>
    <property type="molecule type" value="Genomic_DNA"/>
</dbReference>
<dbReference type="PANTHER" id="PTHR14139">
    <property type="entry name" value="CALSYNTENIN"/>
    <property type="match status" value="1"/>
</dbReference>
<accession>A0A845G5A9</accession>
<comment type="caution">
    <text evidence="1">The sequence shown here is derived from an EMBL/GenBank/DDBJ whole genome shotgun (WGS) entry which is preliminary data.</text>
</comment>
<feature type="non-terminal residue" evidence="1">
    <location>
        <position position="1276"/>
    </location>
</feature>
<evidence type="ECO:0000313" key="1">
    <source>
        <dbReference type="EMBL" id="MYM88850.1"/>
    </source>
</evidence>
<dbReference type="GO" id="GO:0016740">
    <property type="term" value="F:transferase activity"/>
    <property type="evidence" value="ECO:0007669"/>
    <property type="project" value="UniProtKB-KW"/>
</dbReference>
<dbReference type="AlphaFoldDB" id="A0A845G5A9"/>
<proteinExistence type="predicted"/>
<name>A0A845G5A9_9BURK</name>
<dbReference type="Proteomes" id="UP000470302">
    <property type="component" value="Unassembled WGS sequence"/>
</dbReference>
<organism evidence="1 2">
    <name type="scientific">Duganella vulcania</name>
    <dbReference type="NCBI Taxonomy" id="2692166"/>
    <lineage>
        <taxon>Bacteria</taxon>
        <taxon>Pseudomonadati</taxon>
        <taxon>Pseudomonadota</taxon>
        <taxon>Betaproteobacteria</taxon>
        <taxon>Burkholderiales</taxon>
        <taxon>Oxalobacteraceae</taxon>
        <taxon>Telluria group</taxon>
        <taxon>Duganella</taxon>
    </lineage>
</organism>
<dbReference type="RefSeq" id="WP_373925015.1">
    <property type="nucleotide sequence ID" value="NZ_WWCW01000057.1"/>
</dbReference>
<protein>
    <submittedName>
        <fullName evidence="1">Sulfurtransferase</fullName>
    </submittedName>
</protein>
<sequence length="1276" mass="124820">MAARTNQPARLLLQALEPRLMFDGAAVQSAITALHADAPHAAGIEAPVKHFQQRAAPQADSMGVTAQPVTGVSDFNLVGGPVIASGSSAGDGLSVLNVDGWDFLLKSSSATNCYIGAEALTGQTILINGVTNDGSPLGYLQVSSDNNTRFTLASVDIAMSGPSVGTNGVMRLQGYRNGAAVSGATMSLMVTDANMGGALITFNVSNNSNFQGIDAFRVQTDGSFQVTGAIGVDNIVATDFFHPGPVLAGSGGSAAYRGGDGNAVVVDSGITLSSTGGDNQASATVAITGNFHSGEDLLAFANNDATLFGNISGSYNNATGALTLTSAGASATNAQWQAALEAVTYRNSSLTPLADTRTVSFAITDNGGVTSTTVIRAVTVSPDVAPAIGNLHGDSVSYTAGGGAVHLDSGVAAIVSDSDTPNFNGGWIAARIVANAHSAEDVLGIDGGGAVSLSAGVTVGSTVSVGGVAIGVIANNGDGAGGRDLMVTFNSNASAARVSALAGALTYNDVAGSPNTATRTVQVVVNDGHGQSSSAASITVAVINAPVLTPSGGSAAFSAGDNVASTPVAIDGGITVADPGSATLASASVAITGNFRSGEDVLAFANDGSSMGNIAGSYNSGSGVLTLTSSGATATLAQWQAALRAVKYTDTAITPNTATRTISIQAIDGSGQSSAAVARTVTVAATDQTPIATASGGGSAYSGGDGAAGTPVVVDGGITLSDLDNTTLASATVAVTGNFRAGEDVLAFSNVNAALYGNIVASYNGGSGVLTMTSSGATATLAQWQAALRAVRYSDSAVVPNTATRTVSFTVDDGTKSSAAVTRAVTVAAAAQTPVLAVSGGSAAFTAGDNAPATPVAVDGGLSLSDLDSATLAGATVAITGNFRAGEDSLAFSNGNATLYGNIGASYNNATGVLTMSSAGATATLAQWQAALRAVTYSDSAAAPDTSTRTVSLAVSDGGRTSASVTRTVTVGATDQTPIVVGSGGGTAYAGADGVAGTPVVVDGGLTLSDLDSSTLASATVAITGNFHAGEDVLAFSNGNAALFGNIAGSYNGATGVLTMTSAGATATLAQWQAALRAVTYTDSADTPNLASRTVSVTVSDGSKSSVTVSRGVTLALPDYTPVVGASGGQAQFLVGAGAAVVDAGLQVSDRDSATLAGATVAISGNFHAGQDVLAFTNNDAARYGNIVASYNGATGVLSLTSSGATATLAQWQAALRSVSYANSADVPDMAARTVSFSVNDGGRTSQLATHGVQLALPAPRIAGLAAGSDSGASAS</sequence>